<keyword evidence="4" id="KW-1185">Reference proteome</keyword>
<feature type="compositionally biased region" description="Acidic residues" evidence="1">
    <location>
        <begin position="226"/>
        <end position="238"/>
    </location>
</feature>
<evidence type="ECO:0000313" key="4">
    <source>
        <dbReference type="Proteomes" id="UP001610563"/>
    </source>
</evidence>
<protein>
    <recommendedName>
        <fullName evidence="5">RING finger domain protein</fullName>
    </recommendedName>
</protein>
<keyword evidence="2" id="KW-1133">Transmembrane helix</keyword>
<feature type="compositionally biased region" description="Polar residues" evidence="1">
    <location>
        <begin position="202"/>
        <end position="217"/>
    </location>
</feature>
<gene>
    <name evidence="3" type="ORF">BJX66DRAFT_332254</name>
</gene>
<organism evidence="3 4">
    <name type="scientific">Aspergillus keveii</name>
    <dbReference type="NCBI Taxonomy" id="714993"/>
    <lineage>
        <taxon>Eukaryota</taxon>
        <taxon>Fungi</taxon>
        <taxon>Dikarya</taxon>
        <taxon>Ascomycota</taxon>
        <taxon>Pezizomycotina</taxon>
        <taxon>Eurotiomycetes</taxon>
        <taxon>Eurotiomycetidae</taxon>
        <taxon>Eurotiales</taxon>
        <taxon>Aspergillaceae</taxon>
        <taxon>Aspergillus</taxon>
        <taxon>Aspergillus subgen. Nidulantes</taxon>
    </lineage>
</organism>
<keyword evidence="2" id="KW-0812">Transmembrane</keyword>
<name>A0ABR4GM10_9EURO</name>
<reference evidence="3 4" key="1">
    <citation type="submission" date="2024-07" db="EMBL/GenBank/DDBJ databases">
        <title>Section-level genome sequencing and comparative genomics of Aspergillus sections Usti and Cavernicolus.</title>
        <authorList>
            <consortium name="Lawrence Berkeley National Laboratory"/>
            <person name="Nybo J.L."/>
            <person name="Vesth T.C."/>
            <person name="Theobald S."/>
            <person name="Frisvad J.C."/>
            <person name="Larsen T.O."/>
            <person name="Kjaerboelling I."/>
            <person name="Rothschild-Mancinelli K."/>
            <person name="Lyhne E.K."/>
            <person name="Kogle M.E."/>
            <person name="Barry K."/>
            <person name="Clum A."/>
            <person name="Na H."/>
            <person name="Ledsgaard L."/>
            <person name="Lin J."/>
            <person name="Lipzen A."/>
            <person name="Kuo A."/>
            <person name="Riley R."/>
            <person name="Mondo S."/>
            <person name="Labutti K."/>
            <person name="Haridas S."/>
            <person name="Pangalinan J."/>
            <person name="Salamov A.A."/>
            <person name="Simmons B.A."/>
            <person name="Magnuson J.K."/>
            <person name="Chen J."/>
            <person name="Drula E."/>
            <person name="Henrissat B."/>
            <person name="Wiebenga A."/>
            <person name="Lubbers R.J."/>
            <person name="Gomes A.C."/>
            <person name="Makela M.R."/>
            <person name="Stajich J."/>
            <person name="Grigoriev I.V."/>
            <person name="Mortensen U.H."/>
            <person name="De Vries R.P."/>
            <person name="Baker S.E."/>
            <person name="Andersen M.R."/>
        </authorList>
    </citation>
    <scope>NUCLEOTIDE SEQUENCE [LARGE SCALE GENOMIC DNA]</scope>
    <source>
        <strain evidence="3 4">CBS 209.92</strain>
    </source>
</reference>
<feature type="transmembrane region" description="Helical" evidence="2">
    <location>
        <begin position="33"/>
        <end position="55"/>
    </location>
</feature>
<comment type="caution">
    <text evidence="3">The sequence shown here is derived from an EMBL/GenBank/DDBJ whole genome shotgun (WGS) entry which is preliminary data.</text>
</comment>
<sequence>METTGHSNSTDLVHGHGHHHLPDLDGTKASDEVIILILGAIVFLTFALGLAFQLCDKPVWFLRRKQLAWQEGEEYEDIEDFGDDCGQIHQMAEFDVEAAAATAAQTLSGITEPLLKPGSSHQLQLHPFRGATRYGTITQHHVEVGGVRKMVLVVEADLGGEGPSTGQDGYTEWFEGWRERNGIKGGVEITERALEEGDLTDEGTSFATAAVNETSATDESPPLLDFDLDEDQDEDQDERSDSYHTACM</sequence>
<feature type="region of interest" description="Disordered" evidence="1">
    <location>
        <begin position="199"/>
        <end position="248"/>
    </location>
</feature>
<evidence type="ECO:0000313" key="3">
    <source>
        <dbReference type="EMBL" id="KAL2800109.1"/>
    </source>
</evidence>
<proteinExistence type="predicted"/>
<keyword evidence="2" id="KW-0472">Membrane</keyword>
<evidence type="ECO:0000256" key="2">
    <source>
        <dbReference type="SAM" id="Phobius"/>
    </source>
</evidence>
<evidence type="ECO:0000256" key="1">
    <source>
        <dbReference type="SAM" id="MobiDB-lite"/>
    </source>
</evidence>
<dbReference type="Proteomes" id="UP001610563">
    <property type="component" value="Unassembled WGS sequence"/>
</dbReference>
<dbReference type="EMBL" id="JBFTWV010000004">
    <property type="protein sequence ID" value="KAL2800109.1"/>
    <property type="molecule type" value="Genomic_DNA"/>
</dbReference>
<accession>A0ABR4GM10</accession>
<evidence type="ECO:0008006" key="5">
    <source>
        <dbReference type="Google" id="ProtNLM"/>
    </source>
</evidence>